<comment type="caution">
    <text evidence="1">The sequence shown here is derived from an EMBL/GenBank/DDBJ whole genome shotgun (WGS) entry which is preliminary data.</text>
</comment>
<keyword evidence="2" id="KW-1185">Reference proteome</keyword>
<name>A0A8X6P7N4_NEPPI</name>
<organism evidence="1 2">
    <name type="scientific">Nephila pilipes</name>
    <name type="common">Giant wood spider</name>
    <name type="synonym">Nephila maculata</name>
    <dbReference type="NCBI Taxonomy" id="299642"/>
    <lineage>
        <taxon>Eukaryota</taxon>
        <taxon>Metazoa</taxon>
        <taxon>Ecdysozoa</taxon>
        <taxon>Arthropoda</taxon>
        <taxon>Chelicerata</taxon>
        <taxon>Arachnida</taxon>
        <taxon>Araneae</taxon>
        <taxon>Araneomorphae</taxon>
        <taxon>Entelegynae</taxon>
        <taxon>Araneoidea</taxon>
        <taxon>Nephilidae</taxon>
        <taxon>Nephila</taxon>
    </lineage>
</organism>
<protein>
    <submittedName>
        <fullName evidence="1">Uncharacterized protein</fullName>
    </submittedName>
</protein>
<evidence type="ECO:0000313" key="1">
    <source>
        <dbReference type="EMBL" id="GFT50453.1"/>
    </source>
</evidence>
<gene>
    <name evidence="1" type="ORF">NPIL_585241</name>
</gene>
<evidence type="ECO:0000313" key="2">
    <source>
        <dbReference type="Proteomes" id="UP000887013"/>
    </source>
</evidence>
<dbReference type="EMBL" id="BMAW01111961">
    <property type="protein sequence ID" value="GFT50453.1"/>
    <property type="molecule type" value="Genomic_DNA"/>
</dbReference>
<reference evidence="1" key="1">
    <citation type="submission" date="2020-08" db="EMBL/GenBank/DDBJ databases">
        <title>Multicomponent nature underlies the extraordinary mechanical properties of spider dragline silk.</title>
        <authorList>
            <person name="Kono N."/>
            <person name="Nakamura H."/>
            <person name="Mori M."/>
            <person name="Yoshida Y."/>
            <person name="Ohtoshi R."/>
            <person name="Malay A.D."/>
            <person name="Moran D.A.P."/>
            <person name="Tomita M."/>
            <person name="Numata K."/>
            <person name="Arakawa K."/>
        </authorList>
    </citation>
    <scope>NUCLEOTIDE SEQUENCE</scope>
</reference>
<dbReference type="Proteomes" id="UP000887013">
    <property type="component" value="Unassembled WGS sequence"/>
</dbReference>
<sequence>MTHPASYRISRNAFLLIATAIPARISRRGAASNRFYFCAGGREESVYLSSSPIAQMILGAPSDSPYRKGGRPPTNIQCRIKLSELITSDWALQFQWVFSHMGVPNNEIADVWRGVGLSPINSRFP</sequence>
<accession>A0A8X6P7N4</accession>
<proteinExistence type="predicted"/>
<dbReference type="OrthoDB" id="10610321at2759"/>
<dbReference type="AlphaFoldDB" id="A0A8X6P7N4"/>